<dbReference type="SUPFAM" id="SSF56176">
    <property type="entry name" value="FAD-binding/transporter-associated domain-like"/>
    <property type="match status" value="1"/>
</dbReference>
<keyword evidence="4" id="KW-0274">FAD</keyword>
<dbReference type="Proteomes" id="UP000244855">
    <property type="component" value="Unassembled WGS sequence"/>
</dbReference>
<keyword evidence="7" id="KW-0812">Transmembrane</keyword>
<dbReference type="PROSITE" id="PS51387">
    <property type="entry name" value="FAD_PCMH"/>
    <property type="match status" value="1"/>
</dbReference>
<feature type="region of interest" description="Disordered" evidence="6">
    <location>
        <begin position="297"/>
        <end position="316"/>
    </location>
</feature>
<dbReference type="InterPro" id="IPR006094">
    <property type="entry name" value="Oxid_FAD_bind_N"/>
</dbReference>
<dbReference type="InterPro" id="IPR016169">
    <property type="entry name" value="FAD-bd_PCMH_sub2"/>
</dbReference>
<evidence type="ECO:0000256" key="7">
    <source>
        <dbReference type="SAM" id="Phobius"/>
    </source>
</evidence>
<dbReference type="InterPro" id="IPR050416">
    <property type="entry name" value="FAD-linked_Oxidoreductase"/>
</dbReference>
<sequence length="316" mass="33776">MRLRAKLSEMHGTRPRLSDERLPAEPINPAAQNQSCDPYTPVDRPYTLGNYPVYSINVTGAKDVIGGMQFAQKHNVRLTIKNTGHDYQGKSAGAGSLSLWTYNLQSIDIIKSYESASNPSNPSSTYKGAAVKLGPDAIGGKVYAALAAKGYRIVGGSCPSVGLVGGYTPGGGHSLLNSKYGMAADQVLEWEVVTAEGKHLVATPTQNEDLYWALSGGAGTFAVVLSITTKIYSKGPVSGGSPSFTLDANASRVFKGQETRTELTLILFGCMIGVGSMIMILSSSKYLDQRPLPAYNHHRRAKRSVSDPARMLQSTQ</sequence>
<evidence type="ECO:0000256" key="5">
    <source>
        <dbReference type="ARBA" id="ARBA00023002"/>
    </source>
</evidence>
<dbReference type="Pfam" id="PF01565">
    <property type="entry name" value="FAD_binding_4"/>
    <property type="match status" value="1"/>
</dbReference>
<keyword evidence="3" id="KW-0285">Flavoprotein</keyword>
<comment type="similarity">
    <text evidence="2">Belongs to the oxygen-dependent FAD-linked oxidoreductase family.</text>
</comment>
<dbReference type="GO" id="GO:0016491">
    <property type="term" value="F:oxidoreductase activity"/>
    <property type="evidence" value="ECO:0007669"/>
    <property type="project" value="UniProtKB-KW"/>
</dbReference>
<keyword evidence="10" id="KW-1185">Reference proteome</keyword>
<dbReference type="InterPro" id="IPR036318">
    <property type="entry name" value="FAD-bd_PCMH-like_sf"/>
</dbReference>
<dbReference type="STRING" id="97972.A0A2V1D938"/>
<dbReference type="PANTHER" id="PTHR42973:SF39">
    <property type="entry name" value="FAD-BINDING PCMH-TYPE DOMAIN-CONTAINING PROTEIN"/>
    <property type="match status" value="1"/>
</dbReference>
<evidence type="ECO:0000256" key="6">
    <source>
        <dbReference type="SAM" id="MobiDB-lite"/>
    </source>
</evidence>
<organism evidence="9 10">
    <name type="scientific">Periconia macrospinosa</name>
    <dbReference type="NCBI Taxonomy" id="97972"/>
    <lineage>
        <taxon>Eukaryota</taxon>
        <taxon>Fungi</taxon>
        <taxon>Dikarya</taxon>
        <taxon>Ascomycota</taxon>
        <taxon>Pezizomycotina</taxon>
        <taxon>Dothideomycetes</taxon>
        <taxon>Pleosporomycetidae</taxon>
        <taxon>Pleosporales</taxon>
        <taxon>Massarineae</taxon>
        <taxon>Periconiaceae</taxon>
        <taxon>Periconia</taxon>
    </lineage>
</organism>
<accession>A0A2V1D938</accession>
<keyword evidence="7" id="KW-1133">Transmembrane helix</keyword>
<feature type="region of interest" description="Disordered" evidence="6">
    <location>
        <begin position="1"/>
        <end position="22"/>
    </location>
</feature>
<keyword evidence="7" id="KW-0472">Membrane</keyword>
<gene>
    <name evidence="9" type="ORF">DM02DRAFT_694182</name>
</gene>
<dbReference type="GO" id="GO:0071949">
    <property type="term" value="F:FAD binding"/>
    <property type="evidence" value="ECO:0007669"/>
    <property type="project" value="InterPro"/>
</dbReference>
<protein>
    <submittedName>
        <fullName evidence="9">FAD-binding domain-containing protein</fullName>
    </submittedName>
</protein>
<evidence type="ECO:0000313" key="10">
    <source>
        <dbReference type="Proteomes" id="UP000244855"/>
    </source>
</evidence>
<keyword evidence="5" id="KW-0560">Oxidoreductase</keyword>
<evidence type="ECO:0000256" key="4">
    <source>
        <dbReference type="ARBA" id="ARBA00022827"/>
    </source>
</evidence>
<dbReference type="PANTHER" id="PTHR42973">
    <property type="entry name" value="BINDING OXIDOREDUCTASE, PUTATIVE (AFU_ORTHOLOGUE AFUA_1G17690)-RELATED"/>
    <property type="match status" value="1"/>
</dbReference>
<evidence type="ECO:0000259" key="8">
    <source>
        <dbReference type="PROSITE" id="PS51387"/>
    </source>
</evidence>
<comment type="cofactor">
    <cofactor evidence="1">
        <name>FAD</name>
        <dbReference type="ChEBI" id="CHEBI:57692"/>
    </cofactor>
</comment>
<dbReference type="AlphaFoldDB" id="A0A2V1D938"/>
<evidence type="ECO:0000313" key="9">
    <source>
        <dbReference type="EMBL" id="PVH94043.1"/>
    </source>
</evidence>
<dbReference type="Gene3D" id="3.30.465.10">
    <property type="match status" value="1"/>
</dbReference>
<proteinExistence type="inferred from homology"/>
<dbReference type="OrthoDB" id="9983560at2759"/>
<feature type="domain" description="FAD-binding PCMH-type" evidence="8">
    <location>
        <begin position="48"/>
        <end position="234"/>
    </location>
</feature>
<dbReference type="EMBL" id="KZ805553">
    <property type="protein sequence ID" value="PVH94043.1"/>
    <property type="molecule type" value="Genomic_DNA"/>
</dbReference>
<reference evidence="9 10" key="1">
    <citation type="journal article" date="2018" name="Sci. Rep.">
        <title>Comparative genomics provides insights into the lifestyle and reveals functional heterogeneity of dark septate endophytic fungi.</title>
        <authorList>
            <person name="Knapp D.G."/>
            <person name="Nemeth J.B."/>
            <person name="Barry K."/>
            <person name="Hainaut M."/>
            <person name="Henrissat B."/>
            <person name="Johnson J."/>
            <person name="Kuo A."/>
            <person name="Lim J.H.P."/>
            <person name="Lipzen A."/>
            <person name="Nolan M."/>
            <person name="Ohm R.A."/>
            <person name="Tamas L."/>
            <person name="Grigoriev I.V."/>
            <person name="Spatafora J.W."/>
            <person name="Nagy L.G."/>
            <person name="Kovacs G.M."/>
        </authorList>
    </citation>
    <scope>NUCLEOTIDE SEQUENCE [LARGE SCALE GENOMIC DNA]</scope>
    <source>
        <strain evidence="9 10">DSE2036</strain>
    </source>
</reference>
<dbReference type="InterPro" id="IPR016166">
    <property type="entry name" value="FAD-bd_PCMH"/>
</dbReference>
<feature type="transmembrane region" description="Helical" evidence="7">
    <location>
        <begin position="263"/>
        <end position="281"/>
    </location>
</feature>
<name>A0A2V1D938_9PLEO</name>
<evidence type="ECO:0000256" key="1">
    <source>
        <dbReference type="ARBA" id="ARBA00001974"/>
    </source>
</evidence>
<evidence type="ECO:0000256" key="3">
    <source>
        <dbReference type="ARBA" id="ARBA00022630"/>
    </source>
</evidence>
<evidence type="ECO:0000256" key="2">
    <source>
        <dbReference type="ARBA" id="ARBA00005466"/>
    </source>
</evidence>